<accession>A0A9N7UJD0</accession>
<dbReference type="EMBL" id="CADEAL010001446">
    <property type="protein sequence ID" value="CAB1432530.1"/>
    <property type="molecule type" value="Genomic_DNA"/>
</dbReference>
<keyword evidence="2" id="KW-0812">Transmembrane</keyword>
<keyword evidence="4" id="KW-1185">Reference proteome</keyword>
<dbReference type="AlphaFoldDB" id="A0A9N7UJD0"/>
<feature type="region of interest" description="Disordered" evidence="1">
    <location>
        <begin position="1"/>
        <end position="38"/>
    </location>
</feature>
<comment type="caution">
    <text evidence="3">The sequence shown here is derived from an EMBL/GenBank/DDBJ whole genome shotgun (WGS) entry which is preliminary data.</text>
</comment>
<sequence>MVLSRQTGTDKKLGTSSLRQHAMPSPFHPPLARSSSPLTTFSSRISNLAVPAPRYPPDFLPSLPSHFCLSIAQPLPLLLLLLTSLTSFLLIQKKGLAVCSPHHKATTKVALPLLPEGGGGATEPCPPITLGARGGHHLATVLRKSSMGMPGRVCAQLMGAAGAPAEVLWT</sequence>
<keyword evidence="2" id="KW-0472">Membrane</keyword>
<evidence type="ECO:0000313" key="4">
    <source>
        <dbReference type="Proteomes" id="UP001153269"/>
    </source>
</evidence>
<keyword evidence="2" id="KW-1133">Transmembrane helix</keyword>
<protein>
    <submittedName>
        <fullName evidence="3">Uncharacterized protein</fullName>
    </submittedName>
</protein>
<evidence type="ECO:0000313" key="3">
    <source>
        <dbReference type="EMBL" id="CAB1432530.1"/>
    </source>
</evidence>
<name>A0A9N7UJD0_PLEPL</name>
<proteinExistence type="predicted"/>
<feature type="transmembrane region" description="Helical" evidence="2">
    <location>
        <begin position="71"/>
        <end position="91"/>
    </location>
</feature>
<evidence type="ECO:0000256" key="1">
    <source>
        <dbReference type="SAM" id="MobiDB-lite"/>
    </source>
</evidence>
<organism evidence="3 4">
    <name type="scientific">Pleuronectes platessa</name>
    <name type="common">European plaice</name>
    <dbReference type="NCBI Taxonomy" id="8262"/>
    <lineage>
        <taxon>Eukaryota</taxon>
        <taxon>Metazoa</taxon>
        <taxon>Chordata</taxon>
        <taxon>Craniata</taxon>
        <taxon>Vertebrata</taxon>
        <taxon>Euteleostomi</taxon>
        <taxon>Actinopterygii</taxon>
        <taxon>Neopterygii</taxon>
        <taxon>Teleostei</taxon>
        <taxon>Neoteleostei</taxon>
        <taxon>Acanthomorphata</taxon>
        <taxon>Carangaria</taxon>
        <taxon>Pleuronectiformes</taxon>
        <taxon>Pleuronectoidei</taxon>
        <taxon>Pleuronectidae</taxon>
        <taxon>Pleuronectes</taxon>
    </lineage>
</organism>
<dbReference type="Proteomes" id="UP001153269">
    <property type="component" value="Unassembled WGS sequence"/>
</dbReference>
<reference evidence="3" key="1">
    <citation type="submission" date="2020-03" db="EMBL/GenBank/DDBJ databases">
        <authorList>
            <person name="Weist P."/>
        </authorList>
    </citation>
    <scope>NUCLEOTIDE SEQUENCE</scope>
</reference>
<gene>
    <name evidence="3" type="ORF">PLEPLA_LOCUS20612</name>
</gene>
<evidence type="ECO:0000256" key="2">
    <source>
        <dbReference type="SAM" id="Phobius"/>
    </source>
</evidence>